<accession>A0ABR2G1J4</accession>
<keyword evidence="2" id="KW-1185">Reference proteome</keyword>
<evidence type="ECO:0000313" key="1">
    <source>
        <dbReference type="EMBL" id="KAK8592863.1"/>
    </source>
</evidence>
<protein>
    <submittedName>
        <fullName evidence="1">Uncharacterized protein</fullName>
    </submittedName>
</protein>
<comment type="caution">
    <text evidence="1">The sequence shown here is derived from an EMBL/GenBank/DDBJ whole genome shotgun (WGS) entry which is preliminary data.</text>
</comment>
<evidence type="ECO:0000313" key="2">
    <source>
        <dbReference type="Proteomes" id="UP001472677"/>
    </source>
</evidence>
<sequence>MNNGRFAVNGEGWNLLFGALLWNLWLHRNEQVFNPQLVWRETVLQRSLQLQQDYSTLALSLHSHMTFLESVSREGVQWSTPPPDWCKLNSNGAVNQRTGGLGFARFLKPIYGEFMRVSWLLCPLVFEG</sequence>
<name>A0ABR2G1J4_9ROSI</name>
<proteinExistence type="predicted"/>
<dbReference type="Proteomes" id="UP001472677">
    <property type="component" value="Unassembled WGS sequence"/>
</dbReference>
<gene>
    <name evidence="1" type="ORF">V6N12_044956</name>
</gene>
<dbReference type="EMBL" id="JBBPBM010000003">
    <property type="protein sequence ID" value="KAK8592863.1"/>
    <property type="molecule type" value="Genomic_DNA"/>
</dbReference>
<reference evidence="1 2" key="1">
    <citation type="journal article" date="2024" name="G3 (Bethesda)">
        <title>Genome assembly of Hibiscus sabdariffa L. provides insights into metabolisms of medicinal natural products.</title>
        <authorList>
            <person name="Kim T."/>
        </authorList>
    </citation>
    <scope>NUCLEOTIDE SEQUENCE [LARGE SCALE GENOMIC DNA]</scope>
    <source>
        <strain evidence="1">TK-2024</strain>
        <tissue evidence="1">Old leaves</tissue>
    </source>
</reference>
<organism evidence="1 2">
    <name type="scientific">Hibiscus sabdariffa</name>
    <name type="common">roselle</name>
    <dbReference type="NCBI Taxonomy" id="183260"/>
    <lineage>
        <taxon>Eukaryota</taxon>
        <taxon>Viridiplantae</taxon>
        <taxon>Streptophyta</taxon>
        <taxon>Embryophyta</taxon>
        <taxon>Tracheophyta</taxon>
        <taxon>Spermatophyta</taxon>
        <taxon>Magnoliopsida</taxon>
        <taxon>eudicotyledons</taxon>
        <taxon>Gunneridae</taxon>
        <taxon>Pentapetalae</taxon>
        <taxon>rosids</taxon>
        <taxon>malvids</taxon>
        <taxon>Malvales</taxon>
        <taxon>Malvaceae</taxon>
        <taxon>Malvoideae</taxon>
        <taxon>Hibiscus</taxon>
    </lineage>
</organism>